<dbReference type="Proteomes" id="UP000289738">
    <property type="component" value="Chromosome A10"/>
</dbReference>
<proteinExistence type="predicted"/>
<sequence length="172" mass="19006">MALRIHVIPTPRLFSSSSSTPITTHLFSARLNTRISCTKNNNNNSSNKGISDATLATELGIRITGIRSRVKQTEQAINKSRHLLFRHLCEYMGLNEDNAKLQWTKMEDSQKWALVQGFVAEWGALFHPLSARSTKDMVEEYLKQGNGTGTGAGNPSTDSASDSLVHFVESRG</sequence>
<dbReference type="Pfam" id="PF22950">
    <property type="entry name" value="DUF7026"/>
    <property type="match status" value="1"/>
</dbReference>
<evidence type="ECO:0000259" key="2">
    <source>
        <dbReference type="Pfam" id="PF22950"/>
    </source>
</evidence>
<feature type="compositionally biased region" description="Polar residues" evidence="1">
    <location>
        <begin position="153"/>
        <end position="162"/>
    </location>
</feature>
<gene>
    <name evidence="3" type="ORF">Ahy_A10g050898</name>
</gene>
<reference evidence="3 4" key="1">
    <citation type="submission" date="2019-01" db="EMBL/GenBank/DDBJ databases">
        <title>Sequencing of cultivated peanut Arachis hypogaea provides insights into genome evolution and oil improvement.</title>
        <authorList>
            <person name="Chen X."/>
        </authorList>
    </citation>
    <scope>NUCLEOTIDE SEQUENCE [LARGE SCALE GENOMIC DNA]</scope>
    <source>
        <strain evidence="4">cv. Fuhuasheng</strain>
        <tissue evidence="3">Leaves</tissue>
    </source>
</reference>
<comment type="caution">
    <text evidence="3">The sequence shown here is derived from an EMBL/GenBank/DDBJ whole genome shotgun (WGS) entry which is preliminary data.</text>
</comment>
<dbReference type="EMBL" id="SDMP01000010">
    <property type="protein sequence ID" value="RYR35790.1"/>
    <property type="molecule type" value="Genomic_DNA"/>
</dbReference>
<feature type="domain" description="DUF7026" evidence="2">
    <location>
        <begin position="74"/>
        <end position="122"/>
    </location>
</feature>
<accession>A0A445BAT8</accession>
<dbReference type="InterPro" id="IPR054290">
    <property type="entry name" value="DUF7026"/>
</dbReference>
<dbReference type="Gramene" id="arahy.Tifrunner.gnm2.ann2.Ah10g052700.1">
    <property type="protein sequence ID" value="arahy.Tifrunner.gnm2.ann2.Ah10g052700.1-CDS-1"/>
    <property type="gene ID" value="arahy.Tifrunner.gnm2.ann2.Ah10g052700"/>
</dbReference>
<evidence type="ECO:0000256" key="1">
    <source>
        <dbReference type="SAM" id="MobiDB-lite"/>
    </source>
</evidence>
<evidence type="ECO:0000313" key="4">
    <source>
        <dbReference type="Proteomes" id="UP000289738"/>
    </source>
</evidence>
<keyword evidence="4" id="KW-1185">Reference proteome</keyword>
<evidence type="ECO:0000313" key="3">
    <source>
        <dbReference type="EMBL" id="RYR35790.1"/>
    </source>
</evidence>
<dbReference type="AlphaFoldDB" id="A0A445BAT8"/>
<feature type="region of interest" description="Disordered" evidence="1">
    <location>
        <begin position="142"/>
        <end position="162"/>
    </location>
</feature>
<organism evidence="3 4">
    <name type="scientific">Arachis hypogaea</name>
    <name type="common">Peanut</name>
    <dbReference type="NCBI Taxonomy" id="3818"/>
    <lineage>
        <taxon>Eukaryota</taxon>
        <taxon>Viridiplantae</taxon>
        <taxon>Streptophyta</taxon>
        <taxon>Embryophyta</taxon>
        <taxon>Tracheophyta</taxon>
        <taxon>Spermatophyta</taxon>
        <taxon>Magnoliopsida</taxon>
        <taxon>eudicotyledons</taxon>
        <taxon>Gunneridae</taxon>
        <taxon>Pentapetalae</taxon>
        <taxon>rosids</taxon>
        <taxon>fabids</taxon>
        <taxon>Fabales</taxon>
        <taxon>Fabaceae</taxon>
        <taxon>Papilionoideae</taxon>
        <taxon>50 kb inversion clade</taxon>
        <taxon>dalbergioids sensu lato</taxon>
        <taxon>Dalbergieae</taxon>
        <taxon>Pterocarpus clade</taxon>
        <taxon>Arachis</taxon>
    </lineage>
</organism>
<protein>
    <recommendedName>
        <fullName evidence="2">DUF7026 domain-containing protein</fullName>
    </recommendedName>
</protein>
<name>A0A445BAT8_ARAHY</name>